<protein>
    <submittedName>
        <fullName evidence="2">Uncharacterized protein</fullName>
    </submittedName>
</protein>
<feature type="compositionally biased region" description="Low complexity" evidence="1">
    <location>
        <begin position="27"/>
        <end position="46"/>
    </location>
</feature>
<feature type="compositionally biased region" description="Polar residues" evidence="1">
    <location>
        <begin position="100"/>
        <end position="112"/>
    </location>
</feature>
<accession>A0A0B6YKD7</accession>
<proteinExistence type="predicted"/>
<sequence length="112" mass="11292">ASSSSSTTASPAVTRGPSKSSTSTIASPAVSCVSTSSSTSTTASPCGLPWGTAAVTFRTDAAQKDPSSQRRGHLSDINNRSQVKNGVSGQAKNVSDKTHLSNIHQGTSGRSL</sequence>
<evidence type="ECO:0000313" key="2">
    <source>
        <dbReference type="EMBL" id="CEK55935.1"/>
    </source>
</evidence>
<dbReference type="EMBL" id="HACG01009070">
    <property type="protein sequence ID" value="CEK55935.1"/>
    <property type="molecule type" value="Transcribed_RNA"/>
</dbReference>
<feature type="compositionally biased region" description="Polar residues" evidence="1">
    <location>
        <begin position="17"/>
        <end position="26"/>
    </location>
</feature>
<feature type="region of interest" description="Disordered" evidence="1">
    <location>
        <begin position="1"/>
        <end position="112"/>
    </location>
</feature>
<organism evidence="2">
    <name type="scientific">Arion vulgaris</name>
    <dbReference type="NCBI Taxonomy" id="1028688"/>
    <lineage>
        <taxon>Eukaryota</taxon>
        <taxon>Metazoa</taxon>
        <taxon>Spiralia</taxon>
        <taxon>Lophotrochozoa</taxon>
        <taxon>Mollusca</taxon>
        <taxon>Gastropoda</taxon>
        <taxon>Heterobranchia</taxon>
        <taxon>Euthyneura</taxon>
        <taxon>Panpulmonata</taxon>
        <taxon>Eupulmonata</taxon>
        <taxon>Stylommatophora</taxon>
        <taxon>Helicina</taxon>
        <taxon>Arionoidea</taxon>
        <taxon>Arionidae</taxon>
        <taxon>Arion</taxon>
    </lineage>
</organism>
<feature type="compositionally biased region" description="Low complexity" evidence="1">
    <location>
        <begin position="1"/>
        <end position="10"/>
    </location>
</feature>
<gene>
    <name evidence="2" type="primary">ORF26406</name>
</gene>
<feature type="non-terminal residue" evidence="2">
    <location>
        <position position="1"/>
    </location>
</feature>
<dbReference type="AlphaFoldDB" id="A0A0B6YKD7"/>
<reference evidence="2" key="1">
    <citation type="submission" date="2014-12" db="EMBL/GenBank/DDBJ databases">
        <title>Insight into the proteome of Arion vulgaris.</title>
        <authorList>
            <person name="Aradska J."/>
            <person name="Bulat T."/>
            <person name="Smidak R."/>
            <person name="Sarate P."/>
            <person name="Gangsoo J."/>
            <person name="Sialana F."/>
            <person name="Bilban M."/>
            <person name="Lubec G."/>
        </authorList>
    </citation>
    <scope>NUCLEOTIDE SEQUENCE</scope>
    <source>
        <tissue evidence="2">Skin</tissue>
    </source>
</reference>
<evidence type="ECO:0000256" key="1">
    <source>
        <dbReference type="SAM" id="MobiDB-lite"/>
    </source>
</evidence>
<feature type="non-terminal residue" evidence="2">
    <location>
        <position position="112"/>
    </location>
</feature>
<name>A0A0B6YKD7_9EUPU</name>
<feature type="compositionally biased region" description="Polar residues" evidence="1">
    <location>
        <begin position="76"/>
        <end position="93"/>
    </location>
</feature>